<dbReference type="PANTHER" id="PTHR30435">
    <property type="entry name" value="FLAGELLAR PROTEIN"/>
    <property type="match status" value="1"/>
</dbReference>
<keyword evidence="4 5" id="KW-0975">Bacterial flagellum</keyword>
<comment type="similarity">
    <text evidence="2 5">Belongs to the flagella basal body rod proteins family.</text>
</comment>
<dbReference type="Gene3D" id="2.60.98.20">
    <property type="entry name" value="Flagellar hook protein FlgE"/>
    <property type="match status" value="1"/>
</dbReference>
<dbReference type="GO" id="GO:0009424">
    <property type="term" value="C:bacterial-type flagellum hook"/>
    <property type="evidence" value="ECO:0007669"/>
    <property type="project" value="TreeGrafter"/>
</dbReference>
<keyword evidence="10" id="KW-0282">Flagellum</keyword>
<dbReference type="OrthoDB" id="9804559at2"/>
<proteinExistence type="inferred from homology"/>
<evidence type="ECO:0000256" key="2">
    <source>
        <dbReference type="ARBA" id="ARBA00009677"/>
    </source>
</evidence>
<evidence type="ECO:0000256" key="5">
    <source>
        <dbReference type="RuleBase" id="RU362116"/>
    </source>
</evidence>
<dbReference type="InterPro" id="IPR053967">
    <property type="entry name" value="LlgE_F_G-like_D1"/>
</dbReference>
<evidence type="ECO:0000313" key="10">
    <source>
        <dbReference type="EMBL" id="SHG92690.1"/>
    </source>
</evidence>
<feature type="domain" description="Flagellar hook protein FlgE D2" evidence="8">
    <location>
        <begin position="249"/>
        <end position="390"/>
    </location>
</feature>
<evidence type="ECO:0000259" key="7">
    <source>
        <dbReference type="Pfam" id="PF06429"/>
    </source>
</evidence>
<dbReference type="NCBIfam" id="TIGR03506">
    <property type="entry name" value="FlgEFG_subfam"/>
    <property type="match status" value="1"/>
</dbReference>
<sequence length="510" mass="55169">MMRSMYAAVSSLRAHQTKMDIIGNNIANVNTVGFKASRVTFKETFAQTIKGAGGAQDGRGGTNPMQIGLGADVASIDTIQRRGAVERTDNVTDLMINGEGYFMVSDDVNFLNRYYTRAGNFILDEGGNLVTQDGYKVLGYMADETGRLKSSLEGLKIDKSLVYPPQATKPSNPPIPGEEIVTFKGNLNSDTIGLRTINIDDATGNPINPSDLKPVAKNGDKAGIYQFDPVLSKAAGKPVYSQKNEELNKALGRETTIKVFDDFGNVHQIKLLFTKMSVDSNNGESTWQVDAMYMGKDGYMLADDETIGWTVAADGSITPNTGANGFNCDSFTITFDKNGKIKAGSAAKMPITIGSDLTQGADALNFEIDLGKLTQFSDKSNADASFIKGYKQGSLKEFTIAPNGEIIGMFDNGERRLLGRVAIANFRNPSGLQKLQSNMFVETRNSGNAVVGKPGQDGFAELNPGSLEMSNVDLGQEFTNMITTQRGFQANSRVITTTDQMLEELVNLKR</sequence>
<dbReference type="Pfam" id="PF06429">
    <property type="entry name" value="Flg_bbr_C"/>
    <property type="match status" value="1"/>
</dbReference>
<keyword evidence="10" id="KW-0966">Cell projection</keyword>
<feature type="domain" description="Flagellar basal body rod protein N-terminal" evidence="6">
    <location>
        <begin position="5"/>
        <end position="35"/>
    </location>
</feature>
<evidence type="ECO:0000259" key="8">
    <source>
        <dbReference type="Pfam" id="PF07559"/>
    </source>
</evidence>
<dbReference type="GO" id="GO:0009425">
    <property type="term" value="C:bacterial-type flagellum basal body"/>
    <property type="evidence" value="ECO:0007669"/>
    <property type="project" value="UniProtKB-SubCell"/>
</dbReference>
<dbReference type="Pfam" id="PF22692">
    <property type="entry name" value="LlgE_F_G_D1"/>
    <property type="match status" value="1"/>
</dbReference>
<reference evidence="11" key="1">
    <citation type="submission" date="2016-11" db="EMBL/GenBank/DDBJ databases">
        <authorList>
            <person name="Varghese N."/>
            <person name="Submissions S."/>
        </authorList>
    </citation>
    <scope>NUCLEOTIDE SEQUENCE [LARGE SCALE GENOMIC DNA]</scope>
    <source>
        <strain evidence="11">DSM 15285</strain>
    </source>
</reference>
<dbReference type="InterPro" id="IPR010930">
    <property type="entry name" value="Flg_bb/hook_C_dom"/>
</dbReference>
<comment type="function">
    <text evidence="5">A flexible structure which links the flagellar filament to the drive apparatus in the basal body.</text>
</comment>
<dbReference type="GO" id="GO:0005829">
    <property type="term" value="C:cytosol"/>
    <property type="evidence" value="ECO:0007669"/>
    <property type="project" value="TreeGrafter"/>
</dbReference>
<dbReference type="InterPro" id="IPR037925">
    <property type="entry name" value="FlgE/F/G-like"/>
</dbReference>
<dbReference type="InterPro" id="IPR011491">
    <property type="entry name" value="FlgE_D2"/>
</dbReference>
<evidence type="ECO:0000313" key="11">
    <source>
        <dbReference type="Proteomes" id="UP000242520"/>
    </source>
</evidence>
<dbReference type="STRING" id="1123350.SAMN02744040_00207"/>
<dbReference type="GO" id="GO:0071978">
    <property type="term" value="P:bacterial-type flagellum-dependent swarming motility"/>
    <property type="evidence" value="ECO:0007669"/>
    <property type="project" value="TreeGrafter"/>
</dbReference>
<gene>
    <name evidence="10" type="ORF">SAMN02744040_00207</name>
</gene>
<dbReference type="SUPFAM" id="SSF117143">
    <property type="entry name" value="Flagellar hook protein flgE"/>
    <property type="match status" value="1"/>
</dbReference>
<feature type="domain" description="Flagellar basal-body/hook protein C-terminal" evidence="7">
    <location>
        <begin position="464"/>
        <end position="508"/>
    </location>
</feature>
<evidence type="ECO:0000259" key="6">
    <source>
        <dbReference type="Pfam" id="PF00460"/>
    </source>
</evidence>
<dbReference type="Proteomes" id="UP000242520">
    <property type="component" value="Unassembled WGS sequence"/>
</dbReference>
<dbReference type="PANTHER" id="PTHR30435:SF1">
    <property type="entry name" value="FLAGELLAR HOOK PROTEIN FLGE"/>
    <property type="match status" value="1"/>
</dbReference>
<dbReference type="AlphaFoldDB" id="A0A1M5NT56"/>
<comment type="subcellular location">
    <subcellularLocation>
        <location evidence="1 5">Bacterial flagellum basal body</location>
    </subcellularLocation>
</comment>
<feature type="domain" description="Flagellar hook protein FlgE/F/G-like D1" evidence="9">
    <location>
        <begin position="95"/>
        <end position="139"/>
    </location>
</feature>
<dbReference type="InterPro" id="IPR020013">
    <property type="entry name" value="Flagellar_FlgE/F/G"/>
</dbReference>
<evidence type="ECO:0000256" key="4">
    <source>
        <dbReference type="ARBA" id="ARBA00023143"/>
    </source>
</evidence>
<organism evidence="10 11">
    <name type="scientific">Tepidibacter thalassicus DSM 15285</name>
    <dbReference type="NCBI Taxonomy" id="1123350"/>
    <lineage>
        <taxon>Bacteria</taxon>
        <taxon>Bacillati</taxon>
        <taxon>Bacillota</taxon>
        <taxon>Clostridia</taxon>
        <taxon>Peptostreptococcales</taxon>
        <taxon>Peptostreptococcaceae</taxon>
        <taxon>Tepidibacter</taxon>
    </lineage>
</organism>
<name>A0A1M5NT56_9FIRM</name>
<evidence type="ECO:0000256" key="1">
    <source>
        <dbReference type="ARBA" id="ARBA00004117"/>
    </source>
</evidence>
<evidence type="ECO:0000259" key="9">
    <source>
        <dbReference type="Pfam" id="PF22692"/>
    </source>
</evidence>
<dbReference type="InterPro" id="IPR001444">
    <property type="entry name" value="Flag_bb_rod_N"/>
</dbReference>
<dbReference type="Pfam" id="PF00460">
    <property type="entry name" value="Flg_bb_rod"/>
    <property type="match status" value="1"/>
</dbReference>
<dbReference type="Pfam" id="PF07559">
    <property type="entry name" value="FlgE_D2"/>
    <property type="match status" value="1"/>
</dbReference>
<protein>
    <recommendedName>
        <fullName evidence="3 5">Flagellar hook protein FlgE</fullName>
    </recommendedName>
</protein>
<evidence type="ECO:0000256" key="3">
    <source>
        <dbReference type="ARBA" id="ARBA00019015"/>
    </source>
</evidence>
<keyword evidence="10" id="KW-0969">Cilium</keyword>
<accession>A0A1M5NT56</accession>
<keyword evidence="11" id="KW-1185">Reference proteome</keyword>
<dbReference type="RefSeq" id="WP_072723008.1">
    <property type="nucleotide sequence ID" value="NZ_FQXH01000005.1"/>
</dbReference>
<dbReference type="InterPro" id="IPR037058">
    <property type="entry name" value="Falgellar_hook_FlgE_sf"/>
</dbReference>
<dbReference type="EMBL" id="FQXH01000005">
    <property type="protein sequence ID" value="SHG92690.1"/>
    <property type="molecule type" value="Genomic_DNA"/>
</dbReference>